<dbReference type="InterPro" id="IPR050561">
    <property type="entry name" value="PTP"/>
</dbReference>
<dbReference type="InterPro" id="IPR001763">
    <property type="entry name" value="Rhodanese-like_dom"/>
</dbReference>
<organism evidence="6 7">
    <name type="scientific">Leptothoe spongobia TAU-MAC 1115</name>
    <dbReference type="NCBI Taxonomy" id="1967444"/>
    <lineage>
        <taxon>Bacteria</taxon>
        <taxon>Bacillati</taxon>
        <taxon>Cyanobacteriota</taxon>
        <taxon>Cyanophyceae</taxon>
        <taxon>Nodosilineales</taxon>
        <taxon>Cymatolegaceae</taxon>
        <taxon>Leptothoe</taxon>
        <taxon>Leptothoe spongobia</taxon>
    </lineage>
</organism>
<dbReference type="Gene3D" id="3.90.190.10">
    <property type="entry name" value="Protein tyrosine phosphatase superfamily"/>
    <property type="match status" value="1"/>
</dbReference>
<evidence type="ECO:0000259" key="5">
    <source>
        <dbReference type="PROSITE" id="PS50206"/>
    </source>
</evidence>
<dbReference type="PROSITE" id="PS00383">
    <property type="entry name" value="TYR_PHOSPHATASE_1"/>
    <property type="match status" value="1"/>
</dbReference>
<dbReference type="FunFam" id="3.90.190.10:FF:000157">
    <property type="entry name" value="Protein-tyrosine phosphatase"/>
    <property type="match status" value="1"/>
</dbReference>
<dbReference type="InterPro" id="IPR029021">
    <property type="entry name" value="Prot-tyrosine_phosphatase-like"/>
</dbReference>
<evidence type="ECO:0000256" key="2">
    <source>
        <dbReference type="ARBA" id="ARBA00022801"/>
    </source>
</evidence>
<gene>
    <name evidence="6" type="ORF">IXB50_03810</name>
</gene>
<dbReference type="Pfam" id="PF05706">
    <property type="entry name" value="CDKN3"/>
    <property type="match status" value="1"/>
</dbReference>
<dbReference type="InterPro" id="IPR022778">
    <property type="entry name" value="CDKN3"/>
</dbReference>
<evidence type="ECO:0000313" key="7">
    <source>
        <dbReference type="Proteomes" id="UP000717364"/>
    </source>
</evidence>
<dbReference type="Proteomes" id="UP000717364">
    <property type="component" value="Unassembled WGS sequence"/>
</dbReference>
<dbReference type="InterPro" id="IPR016130">
    <property type="entry name" value="Tyr_Pase_AS"/>
</dbReference>
<dbReference type="PROSITE" id="PS50056">
    <property type="entry name" value="TYR_PHOSPHATASE_2"/>
    <property type="match status" value="1"/>
</dbReference>
<dbReference type="SUPFAM" id="SSF52799">
    <property type="entry name" value="(Phosphotyrosine protein) phosphatases II"/>
    <property type="match status" value="1"/>
</dbReference>
<dbReference type="RefSeq" id="WP_215607611.1">
    <property type="nucleotide sequence ID" value="NZ_JADOES010000004.1"/>
</dbReference>
<dbReference type="CDD" id="cd14505">
    <property type="entry name" value="CDKN3-like"/>
    <property type="match status" value="1"/>
</dbReference>
<dbReference type="PROSITE" id="PS50206">
    <property type="entry name" value="RHODANESE_3"/>
    <property type="match status" value="1"/>
</dbReference>
<dbReference type="InterPro" id="IPR000387">
    <property type="entry name" value="Tyr_Pase_dom"/>
</dbReference>
<dbReference type="EC" id="3.1.3.48" evidence="1"/>
<evidence type="ECO:0000259" key="4">
    <source>
        <dbReference type="PROSITE" id="PS50056"/>
    </source>
</evidence>
<protein>
    <recommendedName>
        <fullName evidence="1">protein-tyrosine-phosphatase</fullName>
        <ecNumber evidence="1">3.1.3.48</ecNumber>
    </recommendedName>
</protein>
<keyword evidence="2" id="KW-0378">Hydrolase</keyword>
<keyword evidence="3" id="KW-0904">Protein phosphatase</keyword>
<sequence length="190" mass="20857">MKPVKTSVNDPITVDFMEADVVRAPGRIGMTIAPGKQDEDSGAIWKRDLDVDLARLKNELAVSKLVCLLETEEMAQLGIPDLLQKANQLGIETAHFPVDDNGKPESMEQFKQTVSFATTALAKGETVLIHCKGGRGRTGMLAAACLVEQGYEPEEAIKTVKQYREGALTVEIKCEAVRDYAQSYTKSEFH</sequence>
<dbReference type="PANTHER" id="PTHR23339">
    <property type="entry name" value="TYROSINE SPECIFIC PROTEIN PHOSPHATASE AND DUAL SPECIFICITY PROTEIN PHOSPHATASE"/>
    <property type="match status" value="1"/>
</dbReference>
<proteinExistence type="predicted"/>
<evidence type="ECO:0000256" key="3">
    <source>
        <dbReference type="ARBA" id="ARBA00022912"/>
    </source>
</evidence>
<dbReference type="EMBL" id="JADOES010000004">
    <property type="protein sequence ID" value="MBT9314547.1"/>
    <property type="molecule type" value="Genomic_DNA"/>
</dbReference>
<dbReference type="AlphaFoldDB" id="A0A947GI52"/>
<feature type="domain" description="Rhodanese" evidence="5">
    <location>
        <begin position="108"/>
        <end position="170"/>
    </location>
</feature>
<keyword evidence="7" id="KW-1185">Reference proteome</keyword>
<reference evidence="6" key="1">
    <citation type="submission" date="2020-11" db="EMBL/GenBank/DDBJ databases">
        <authorList>
            <person name="Konstantinou D."/>
            <person name="Gkelis S."/>
            <person name="Popin R."/>
            <person name="Fewer D."/>
            <person name="Sivonen K."/>
        </authorList>
    </citation>
    <scope>NUCLEOTIDE SEQUENCE</scope>
    <source>
        <strain evidence="6">TAU-MAC 1115</strain>
    </source>
</reference>
<accession>A0A947GI52</accession>
<dbReference type="GO" id="GO:0004725">
    <property type="term" value="F:protein tyrosine phosphatase activity"/>
    <property type="evidence" value="ECO:0007669"/>
    <property type="project" value="UniProtKB-EC"/>
</dbReference>
<reference evidence="6" key="2">
    <citation type="journal article" date="2021" name="Mar. Drugs">
        <title>Genome Reduction and Secondary Metabolism of the Marine Sponge-Associated Cyanobacterium Leptothoe.</title>
        <authorList>
            <person name="Konstantinou D."/>
            <person name="Popin R.V."/>
            <person name="Fewer D.P."/>
            <person name="Sivonen K."/>
            <person name="Gkelis S."/>
        </authorList>
    </citation>
    <scope>NUCLEOTIDE SEQUENCE</scope>
    <source>
        <strain evidence="6">TAU-MAC 1115</strain>
    </source>
</reference>
<evidence type="ECO:0000256" key="1">
    <source>
        <dbReference type="ARBA" id="ARBA00013064"/>
    </source>
</evidence>
<feature type="domain" description="Tyrosine specific protein phosphatases" evidence="4">
    <location>
        <begin position="108"/>
        <end position="175"/>
    </location>
</feature>
<evidence type="ECO:0000313" key="6">
    <source>
        <dbReference type="EMBL" id="MBT9314547.1"/>
    </source>
</evidence>
<name>A0A947GI52_9CYAN</name>
<comment type="caution">
    <text evidence="6">The sequence shown here is derived from an EMBL/GenBank/DDBJ whole genome shotgun (WGS) entry which is preliminary data.</text>
</comment>